<reference evidence="1" key="1">
    <citation type="submission" date="2018-02" db="EMBL/GenBank/DDBJ databases">
        <title>Rhizophora mucronata_Transcriptome.</title>
        <authorList>
            <person name="Meera S.P."/>
            <person name="Sreeshan A."/>
            <person name="Augustine A."/>
        </authorList>
    </citation>
    <scope>NUCLEOTIDE SEQUENCE</scope>
    <source>
        <tissue evidence="1">Leaf</tissue>
    </source>
</reference>
<organism evidence="1">
    <name type="scientific">Rhizophora mucronata</name>
    <name type="common">Asiatic mangrove</name>
    <dbReference type="NCBI Taxonomy" id="61149"/>
    <lineage>
        <taxon>Eukaryota</taxon>
        <taxon>Viridiplantae</taxon>
        <taxon>Streptophyta</taxon>
        <taxon>Embryophyta</taxon>
        <taxon>Tracheophyta</taxon>
        <taxon>Spermatophyta</taxon>
        <taxon>Magnoliopsida</taxon>
        <taxon>eudicotyledons</taxon>
        <taxon>Gunneridae</taxon>
        <taxon>Pentapetalae</taxon>
        <taxon>rosids</taxon>
        <taxon>fabids</taxon>
        <taxon>Malpighiales</taxon>
        <taxon>Rhizophoraceae</taxon>
        <taxon>Rhizophora</taxon>
    </lineage>
</organism>
<sequence>MSSPSDFSYKNFSFKLLYLPY</sequence>
<evidence type="ECO:0000313" key="1">
    <source>
        <dbReference type="EMBL" id="MBX70267.1"/>
    </source>
</evidence>
<dbReference type="AlphaFoldDB" id="A0A2P2QTF4"/>
<proteinExistence type="predicted"/>
<accession>A0A2P2QTF4</accession>
<protein>
    <submittedName>
        <fullName evidence="1">Uncharacterized protein</fullName>
    </submittedName>
</protein>
<name>A0A2P2QTF4_RHIMU</name>
<dbReference type="EMBL" id="GGEC01089783">
    <property type="protein sequence ID" value="MBX70267.1"/>
    <property type="molecule type" value="Transcribed_RNA"/>
</dbReference>